<accession>A0A420WV51</accession>
<keyword evidence="3" id="KW-1185">Reference proteome</keyword>
<feature type="region of interest" description="Disordered" evidence="1">
    <location>
        <begin position="1"/>
        <end position="21"/>
    </location>
</feature>
<dbReference type="EMBL" id="RBIN01000006">
    <property type="protein sequence ID" value="RKR02429.1"/>
    <property type="molecule type" value="Genomic_DNA"/>
</dbReference>
<sequence length="69" mass="7074">MAGTWSPFAGVPSACPSDVPVGEVDRVNQQKPVGVAHPNGHNAGESDRTGGVMIERRAGGLKGSIRIGH</sequence>
<evidence type="ECO:0000313" key="3">
    <source>
        <dbReference type="Proteomes" id="UP000281975"/>
    </source>
</evidence>
<name>A0A420WV51_9GAMM</name>
<reference evidence="2 3" key="1">
    <citation type="submission" date="2018-10" db="EMBL/GenBank/DDBJ databases">
        <title>Genomic Encyclopedia of Type Strains, Phase IV (KMG-IV): sequencing the most valuable type-strain genomes for metagenomic binning, comparative biology and taxonomic classification.</title>
        <authorList>
            <person name="Goeker M."/>
        </authorList>
    </citation>
    <scope>NUCLEOTIDE SEQUENCE [LARGE SCALE GENOMIC DNA]</scope>
    <source>
        <strain evidence="2 3">DSM 23229</strain>
    </source>
</reference>
<comment type="caution">
    <text evidence="2">The sequence shown here is derived from an EMBL/GenBank/DDBJ whole genome shotgun (WGS) entry which is preliminary data.</text>
</comment>
<gene>
    <name evidence="2" type="ORF">C7446_2143</name>
</gene>
<proteinExistence type="predicted"/>
<dbReference type="AlphaFoldDB" id="A0A420WV51"/>
<dbReference type="Proteomes" id="UP000281975">
    <property type="component" value="Unassembled WGS sequence"/>
</dbReference>
<evidence type="ECO:0000313" key="2">
    <source>
        <dbReference type="EMBL" id="RKR02429.1"/>
    </source>
</evidence>
<evidence type="ECO:0000256" key="1">
    <source>
        <dbReference type="SAM" id="MobiDB-lite"/>
    </source>
</evidence>
<feature type="region of interest" description="Disordered" evidence="1">
    <location>
        <begin position="32"/>
        <end position="51"/>
    </location>
</feature>
<protein>
    <submittedName>
        <fullName evidence="2">Uncharacterized protein</fullName>
    </submittedName>
</protein>
<organism evidence="2 3">
    <name type="scientific">Kushneria sinocarnis</name>
    <dbReference type="NCBI Taxonomy" id="595502"/>
    <lineage>
        <taxon>Bacteria</taxon>
        <taxon>Pseudomonadati</taxon>
        <taxon>Pseudomonadota</taxon>
        <taxon>Gammaproteobacteria</taxon>
        <taxon>Oceanospirillales</taxon>
        <taxon>Halomonadaceae</taxon>
        <taxon>Kushneria</taxon>
    </lineage>
</organism>